<reference evidence="9 10" key="1">
    <citation type="journal article" date="2019" name="Nat. Microbiol.">
        <title>Mediterranean grassland soil C-N compound turnover is dependent on rainfall and depth, and is mediated by genomically divergent microorganisms.</title>
        <authorList>
            <person name="Diamond S."/>
            <person name="Andeer P.F."/>
            <person name="Li Z."/>
            <person name="Crits-Christoph A."/>
            <person name="Burstein D."/>
            <person name="Anantharaman K."/>
            <person name="Lane K.R."/>
            <person name="Thomas B.C."/>
            <person name="Pan C."/>
            <person name="Northen T.R."/>
            <person name="Banfield J.F."/>
        </authorList>
    </citation>
    <scope>NUCLEOTIDE SEQUENCE [LARGE SCALE GENOMIC DNA]</scope>
    <source>
        <strain evidence="9">NP_8</strain>
    </source>
</reference>
<dbReference type="Pfam" id="PF00005">
    <property type="entry name" value="ABC_tran"/>
    <property type="match status" value="1"/>
</dbReference>
<dbReference type="SMART" id="SM00382">
    <property type="entry name" value="AAA"/>
    <property type="match status" value="1"/>
</dbReference>
<evidence type="ECO:0000256" key="7">
    <source>
        <dbReference type="ARBA" id="ARBA00023136"/>
    </source>
</evidence>
<comment type="caution">
    <text evidence="9">The sequence shown here is derived from an EMBL/GenBank/DDBJ whole genome shotgun (WGS) entry which is preliminary data.</text>
</comment>
<dbReference type="SUPFAM" id="SSF52540">
    <property type="entry name" value="P-loop containing nucleoside triphosphate hydrolases"/>
    <property type="match status" value="1"/>
</dbReference>
<keyword evidence="5" id="KW-0547">Nucleotide-binding</keyword>
<evidence type="ECO:0000256" key="3">
    <source>
        <dbReference type="ARBA" id="ARBA00022448"/>
    </source>
</evidence>
<keyword evidence="7" id="KW-0472">Membrane</keyword>
<evidence type="ECO:0000256" key="5">
    <source>
        <dbReference type="ARBA" id="ARBA00022741"/>
    </source>
</evidence>
<dbReference type="InterPro" id="IPR027417">
    <property type="entry name" value="P-loop_NTPase"/>
</dbReference>
<keyword evidence="3" id="KW-0813">Transport</keyword>
<protein>
    <submittedName>
        <fullName evidence="9">ABC transporter ATP-binding protein</fullName>
    </submittedName>
</protein>
<dbReference type="FunFam" id="3.40.50.300:FF:000016">
    <property type="entry name" value="Oligopeptide ABC transporter ATP-binding component"/>
    <property type="match status" value="1"/>
</dbReference>
<dbReference type="InterPro" id="IPR003593">
    <property type="entry name" value="AAA+_ATPase"/>
</dbReference>
<dbReference type="Gene3D" id="3.40.50.300">
    <property type="entry name" value="P-loop containing nucleotide triphosphate hydrolases"/>
    <property type="match status" value="1"/>
</dbReference>
<dbReference type="InterPro" id="IPR050388">
    <property type="entry name" value="ABC_Ni/Peptide_Import"/>
</dbReference>
<evidence type="ECO:0000256" key="4">
    <source>
        <dbReference type="ARBA" id="ARBA00022475"/>
    </source>
</evidence>
<dbReference type="PANTHER" id="PTHR43297">
    <property type="entry name" value="OLIGOPEPTIDE TRANSPORT ATP-BINDING PROTEIN APPD"/>
    <property type="match status" value="1"/>
</dbReference>
<dbReference type="InterPro" id="IPR003439">
    <property type="entry name" value="ABC_transporter-like_ATP-bd"/>
</dbReference>
<accession>A0A537IWS3</accession>
<dbReference type="InterPro" id="IPR013563">
    <property type="entry name" value="Oligopep_ABC_C"/>
</dbReference>
<dbReference type="Proteomes" id="UP000318834">
    <property type="component" value="Unassembled WGS sequence"/>
</dbReference>
<organism evidence="9 10">
    <name type="scientific">Candidatus Segetimicrobium genomatis</name>
    <dbReference type="NCBI Taxonomy" id="2569760"/>
    <lineage>
        <taxon>Bacteria</taxon>
        <taxon>Bacillati</taxon>
        <taxon>Candidatus Sysuimicrobiota</taxon>
        <taxon>Candidatus Sysuimicrobiia</taxon>
        <taxon>Candidatus Sysuimicrobiales</taxon>
        <taxon>Candidatus Segetimicrobiaceae</taxon>
        <taxon>Candidatus Segetimicrobium</taxon>
    </lineage>
</organism>
<dbReference type="PROSITE" id="PS50893">
    <property type="entry name" value="ABC_TRANSPORTER_2"/>
    <property type="match status" value="1"/>
</dbReference>
<dbReference type="EMBL" id="VBAP01000040">
    <property type="protein sequence ID" value="TMI75764.1"/>
    <property type="molecule type" value="Genomic_DNA"/>
</dbReference>
<evidence type="ECO:0000256" key="1">
    <source>
        <dbReference type="ARBA" id="ARBA00004202"/>
    </source>
</evidence>
<sequence length="352" mass="37778">MSLLEIDTLAVQYHTLHGAVQAVRGVTLSIERGRAVGLVGESGCGKTTLARALIGVLPRNAAIAGGRVRFDGADLLQLSGDALNDYRWRRIAMIPQAAMDSLDPVYRVGDQLVETMRLRGGLTSPQARERAERLFALVGLAPGRLRLYPHELSGGMKQRVVIAMALALEPQLVIADEPVTALDVIVQHQVLRTLRELQETLQLSLLLITHDISVVADLCDDVVVMYAGRIVEAGSVREVFAAPHHPYTMGLRNAFPSLRARSARLVPIEGYPPDLASPPAGCAFAPRCPFAIERCWHDDPALLPTTGGRLAACHRAAEADALRTQAPQAFARLEATGPQSVRSGAPPAGGTL</sequence>
<feature type="domain" description="ABC transporter" evidence="8">
    <location>
        <begin position="4"/>
        <end position="252"/>
    </location>
</feature>
<evidence type="ECO:0000313" key="10">
    <source>
        <dbReference type="Proteomes" id="UP000318834"/>
    </source>
</evidence>
<dbReference type="NCBIfam" id="TIGR01727">
    <property type="entry name" value="oligo_HPY"/>
    <property type="match status" value="1"/>
</dbReference>
<evidence type="ECO:0000256" key="2">
    <source>
        <dbReference type="ARBA" id="ARBA00005417"/>
    </source>
</evidence>
<evidence type="ECO:0000256" key="6">
    <source>
        <dbReference type="ARBA" id="ARBA00022840"/>
    </source>
</evidence>
<comment type="subcellular location">
    <subcellularLocation>
        <location evidence="1">Cell membrane</location>
        <topology evidence="1">Peripheral membrane protein</topology>
    </subcellularLocation>
</comment>
<evidence type="ECO:0000259" key="8">
    <source>
        <dbReference type="PROSITE" id="PS50893"/>
    </source>
</evidence>
<dbReference type="PANTHER" id="PTHR43297:SF2">
    <property type="entry name" value="DIPEPTIDE TRANSPORT ATP-BINDING PROTEIN DPPD"/>
    <property type="match status" value="1"/>
</dbReference>
<keyword evidence="6 9" id="KW-0067">ATP-binding</keyword>
<keyword evidence="4" id="KW-1003">Cell membrane</keyword>
<dbReference type="GO" id="GO:0005886">
    <property type="term" value="C:plasma membrane"/>
    <property type="evidence" value="ECO:0007669"/>
    <property type="project" value="UniProtKB-SubCell"/>
</dbReference>
<dbReference type="InterPro" id="IPR017871">
    <property type="entry name" value="ABC_transporter-like_CS"/>
</dbReference>
<dbReference type="PROSITE" id="PS00211">
    <property type="entry name" value="ABC_TRANSPORTER_1"/>
    <property type="match status" value="1"/>
</dbReference>
<dbReference type="Pfam" id="PF08352">
    <property type="entry name" value="oligo_HPY"/>
    <property type="match status" value="1"/>
</dbReference>
<comment type="similarity">
    <text evidence="2">Belongs to the ABC transporter superfamily.</text>
</comment>
<gene>
    <name evidence="9" type="ORF">E6H05_05960</name>
</gene>
<evidence type="ECO:0000313" key="9">
    <source>
        <dbReference type="EMBL" id="TMI75764.1"/>
    </source>
</evidence>
<dbReference type="GO" id="GO:0016887">
    <property type="term" value="F:ATP hydrolysis activity"/>
    <property type="evidence" value="ECO:0007669"/>
    <property type="project" value="InterPro"/>
</dbReference>
<name>A0A537IWS3_9BACT</name>
<dbReference type="AlphaFoldDB" id="A0A537IWS3"/>
<proteinExistence type="inferred from homology"/>
<dbReference type="CDD" id="cd03257">
    <property type="entry name" value="ABC_NikE_OppD_transporters"/>
    <property type="match status" value="1"/>
</dbReference>
<dbReference type="GO" id="GO:0015833">
    <property type="term" value="P:peptide transport"/>
    <property type="evidence" value="ECO:0007669"/>
    <property type="project" value="InterPro"/>
</dbReference>
<dbReference type="GO" id="GO:0005524">
    <property type="term" value="F:ATP binding"/>
    <property type="evidence" value="ECO:0007669"/>
    <property type="project" value="UniProtKB-KW"/>
</dbReference>